<gene>
    <name evidence="20" type="primary">BPTF</name>
</gene>
<evidence type="ECO:0000313" key="20">
    <source>
        <dbReference type="Ensembl" id="ENSUMAP00000025654"/>
    </source>
</evidence>
<dbReference type="Ensembl" id="ENSUMAT00000030385.1">
    <property type="protein sequence ID" value="ENSUMAP00000025654.1"/>
    <property type="gene ID" value="ENSUMAG00000018039.1"/>
</dbReference>
<dbReference type="CDD" id="cd15559">
    <property type="entry name" value="PHD1_BPTF"/>
    <property type="match status" value="1"/>
</dbReference>
<feature type="compositionally biased region" description="Basic and acidic residues" evidence="16">
    <location>
        <begin position="2363"/>
        <end position="2378"/>
    </location>
</feature>
<feature type="compositionally biased region" description="Polar residues" evidence="16">
    <location>
        <begin position="396"/>
        <end position="418"/>
    </location>
</feature>
<dbReference type="InterPro" id="IPR001487">
    <property type="entry name" value="Bromodomain"/>
</dbReference>
<keyword evidence="11" id="KW-0804">Transcription</keyword>
<keyword evidence="6" id="KW-0862">Zinc</keyword>
<feature type="region of interest" description="Disordered" evidence="16">
    <location>
        <begin position="2181"/>
        <end position="2313"/>
    </location>
</feature>
<feature type="compositionally biased region" description="Polar residues" evidence="16">
    <location>
        <begin position="455"/>
        <end position="470"/>
    </location>
</feature>
<dbReference type="GO" id="GO:0016589">
    <property type="term" value="C:NURF complex"/>
    <property type="evidence" value="ECO:0007669"/>
    <property type="project" value="InterPro"/>
</dbReference>
<proteinExistence type="predicted"/>
<dbReference type="GO" id="GO:0008270">
    <property type="term" value="F:zinc ion binding"/>
    <property type="evidence" value="ECO:0007669"/>
    <property type="project" value="UniProtKB-KW"/>
</dbReference>
<comment type="subcellular location">
    <subcellularLocation>
        <location evidence="1">Nucleus</location>
    </subcellularLocation>
</comment>
<evidence type="ECO:0000256" key="10">
    <source>
        <dbReference type="ARBA" id="ARBA00023117"/>
    </source>
</evidence>
<dbReference type="GO" id="GO:0045892">
    <property type="term" value="P:negative regulation of DNA-templated transcription"/>
    <property type="evidence" value="ECO:0007669"/>
    <property type="project" value="UniProtKB-ARBA"/>
</dbReference>
<feature type="compositionally biased region" description="Polar residues" evidence="16">
    <location>
        <begin position="1006"/>
        <end position="1021"/>
    </location>
</feature>
<feature type="domain" description="DDT" evidence="19">
    <location>
        <begin position="4"/>
        <end position="64"/>
    </location>
</feature>
<keyword evidence="7" id="KW-0156">Chromatin regulator</keyword>
<dbReference type="SMART" id="SM00571">
    <property type="entry name" value="DDT"/>
    <property type="match status" value="1"/>
</dbReference>
<feature type="compositionally biased region" description="Polar residues" evidence="16">
    <location>
        <begin position="2181"/>
        <end position="2204"/>
    </location>
</feature>
<keyword evidence="8" id="KW-0805">Transcription regulation</keyword>
<dbReference type="GO" id="GO:0000978">
    <property type="term" value="F:RNA polymerase II cis-regulatory region sequence-specific DNA binding"/>
    <property type="evidence" value="ECO:0007669"/>
    <property type="project" value="TreeGrafter"/>
</dbReference>
<dbReference type="Pfam" id="PF02791">
    <property type="entry name" value="DDT"/>
    <property type="match status" value="1"/>
</dbReference>
<feature type="compositionally biased region" description="Low complexity" evidence="16">
    <location>
        <begin position="471"/>
        <end position="488"/>
    </location>
</feature>
<feature type="compositionally biased region" description="Polar residues" evidence="16">
    <location>
        <begin position="1061"/>
        <end position="1076"/>
    </location>
</feature>
<feature type="compositionally biased region" description="Basic and acidic residues" evidence="16">
    <location>
        <begin position="1042"/>
        <end position="1056"/>
    </location>
</feature>
<dbReference type="PANTHER" id="PTHR45975">
    <property type="entry name" value="NUCLEOSOME-REMODELING FACTOR SUBUNIT BPTF"/>
    <property type="match status" value="1"/>
</dbReference>
<feature type="compositionally biased region" description="Polar residues" evidence="16">
    <location>
        <begin position="1198"/>
        <end position="1214"/>
    </location>
</feature>
<keyword evidence="9 15" id="KW-0175">Coiled coil</keyword>
<dbReference type="InterPro" id="IPR001965">
    <property type="entry name" value="Znf_PHD"/>
</dbReference>
<evidence type="ECO:0000256" key="5">
    <source>
        <dbReference type="ARBA" id="ARBA00022771"/>
    </source>
</evidence>
<dbReference type="PROSITE" id="PS50016">
    <property type="entry name" value="ZF_PHD_2"/>
    <property type="match status" value="3"/>
</dbReference>
<dbReference type="GeneTree" id="ENSGT00940000154830"/>
<dbReference type="Pfam" id="PF15613">
    <property type="entry name" value="WSD"/>
    <property type="match status" value="1"/>
</dbReference>
<feature type="compositionally biased region" description="Basic and acidic residues" evidence="16">
    <location>
        <begin position="337"/>
        <end position="374"/>
    </location>
</feature>
<feature type="region of interest" description="Disordered" evidence="16">
    <location>
        <begin position="337"/>
        <end position="539"/>
    </location>
</feature>
<dbReference type="PROSITE" id="PS50827">
    <property type="entry name" value="DDT"/>
    <property type="match status" value="1"/>
</dbReference>
<feature type="compositionally biased region" description="Pro residues" evidence="16">
    <location>
        <begin position="2209"/>
        <end position="2218"/>
    </location>
</feature>
<feature type="compositionally biased region" description="Basic and acidic residues" evidence="16">
    <location>
        <begin position="1247"/>
        <end position="1262"/>
    </location>
</feature>
<evidence type="ECO:0000256" key="9">
    <source>
        <dbReference type="ARBA" id="ARBA00023054"/>
    </source>
</evidence>
<feature type="compositionally biased region" description="Basic and acidic residues" evidence="16">
    <location>
        <begin position="745"/>
        <end position="761"/>
    </location>
</feature>
<keyword evidence="5 14" id="KW-0863">Zinc-finger</keyword>
<keyword evidence="3" id="KW-0479">Metal-binding</keyword>
<feature type="compositionally biased region" description="Basic and acidic residues" evidence="16">
    <location>
        <begin position="490"/>
        <end position="503"/>
    </location>
</feature>
<feature type="compositionally biased region" description="Pro residues" evidence="16">
    <location>
        <begin position="2444"/>
        <end position="2464"/>
    </location>
</feature>
<feature type="domain" description="PHD-type" evidence="18">
    <location>
        <begin position="154"/>
        <end position="201"/>
    </location>
</feature>
<dbReference type="InterPro" id="IPR038028">
    <property type="entry name" value="BPTF"/>
</dbReference>
<dbReference type="InterPro" id="IPR019786">
    <property type="entry name" value="Zinc_finger_PHD-type_CS"/>
</dbReference>
<name>A0A452UX15_URSMA</name>
<evidence type="ECO:0000256" key="16">
    <source>
        <dbReference type="SAM" id="MobiDB-lite"/>
    </source>
</evidence>
<protein>
    <submittedName>
        <fullName evidence="20">Bromodomain PHD finger transcription factor</fullName>
    </submittedName>
</protein>
<feature type="region of interest" description="Disordered" evidence="16">
    <location>
        <begin position="2363"/>
        <end position="2382"/>
    </location>
</feature>
<dbReference type="InterPro" id="IPR019787">
    <property type="entry name" value="Znf_PHD-finger"/>
</dbReference>
<dbReference type="InterPro" id="IPR011011">
    <property type="entry name" value="Znf_FYVE_PHD"/>
</dbReference>
<dbReference type="Pfam" id="PF00628">
    <property type="entry name" value="PHD"/>
    <property type="match status" value="3"/>
</dbReference>
<dbReference type="SUPFAM" id="SSF47370">
    <property type="entry name" value="Bromodomain"/>
    <property type="match status" value="1"/>
</dbReference>
<feature type="compositionally biased region" description="Low complexity" evidence="16">
    <location>
        <begin position="983"/>
        <end position="993"/>
    </location>
</feature>
<evidence type="ECO:0000259" key="17">
    <source>
        <dbReference type="PROSITE" id="PS50014"/>
    </source>
</evidence>
<feature type="compositionally biased region" description="Basic and acidic residues" evidence="16">
    <location>
        <begin position="1459"/>
        <end position="1469"/>
    </location>
</feature>
<dbReference type="FunFam" id="1.20.920.10:FF:000018">
    <property type="entry name" value="nucleosome-remodeling factor subunit BPTF isoform X1"/>
    <property type="match status" value="1"/>
</dbReference>
<feature type="compositionally biased region" description="Polar residues" evidence="16">
    <location>
        <begin position="1176"/>
        <end position="1190"/>
    </location>
</feature>
<evidence type="ECO:0000256" key="12">
    <source>
        <dbReference type="ARBA" id="ARBA00023242"/>
    </source>
</evidence>
<feature type="domain" description="PHD-type" evidence="18">
    <location>
        <begin position="2512"/>
        <end position="2563"/>
    </location>
</feature>
<feature type="compositionally biased region" description="Basic and acidic residues" evidence="16">
    <location>
        <begin position="851"/>
        <end position="869"/>
    </location>
</feature>
<feature type="region of interest" description="Disordered" evidence="16">
    <location>
        <begin position="1176"/>
        <end position="1301"/>
    </location>
</feature>
<feature type="region of interest" description="Disordered" evidence="16">
    <location>
        <begin position="1381"/>
        <end position="1469"/>
    </location>
</feature>
<feature type="compositionally biased region" description="Low complexity" evidence="16">
    <location>
        <begin position="1137"/>
        <end position="1149"/>
    </location>
</feature>
<dbReference type="GO" id="GO:0045944">
    <property type="term" value="P:positive regulation of transcription by RNA polymerase II"/>
    <property type="evidence" value="ECO:0007669"/>
    <property type="project" value="UniProtKB-ARBA"/>
</dbReference>
<feature type="domain" description="PHD-type" evidence="18">
    <location>
        <begin position="2570"/>
        <end position="2621"/>
    </location>
</feature>
<keyword evidence="4" id="KW-0677">Repeat</keyword>
<keyword evidence="10 13" id="KW-0103">Bromodomain</keyword>
<feature type="compositionally biased region" description="Basic and acidic residues" evidence="16">
    <location>
        <begin position="896"/>
        <end position="916"/>
    </location>
</feature>
<sequence>MVPNEHIMNVIAIYEVLRNFGTVLRLSPFRFEDFCAALVSQEQCTLMAEMHVVLLKAVLREEDTSNTTFGPADLKDSVNSTLYFIDGMTWPEVLRVYCESDKEYHHVLPYQEAEDYPYGPVENKIKVLQFLVDQFLTTNIAREELMSEGVIQYDDHCRVCHKLGDLLCCETCSAVYHLECVKPPLEEVPEDEWQCEVCVAHKVPGVTDCVAEIQKNKPYIRHEPIGYDRSRRKYWFLNRRLIIEEDTENENEKKIWYYSTKVQLAELIDCLDKDYWEAELCKILEEMREEIHRHMDITEDLTNKARGSNKSFLAAANEEILESIRAKKGDIDIVKSPEEIEKDKNETENNNSKDVEKSREEFEDQSLEKDNDDKTPDDDPEQGKSEEPTEVGDKGNSVSANLGDNTTNASSEETSPSEGRSPVGCLSETHDSSNMAEKKVASELPQDVPEEPNKTCDSSNTSATTTSIQPNLENSNSSSELDSSQSESAKAADEPENGERESHTPVSIQEEIGDFKSEKSNGEISESPGAGRGASGSTRIITRLRNPDSKLSQLKSQQVAAAAHEANKLFKEGKEVLVVNSQGEISRLSTKKEVVMKGNINNYFKLGQEGKYRVYHNQYSTNSFALNKHQHREDHDKRRHLAHKFCLTPAGEFKWNGSVHGSKVLTISTLRLTITQLENNIPSSFLHPNWASHRANWIKAVQMCSKPREFALALAILECAVKPVVMLPIWRESLGHTRLHRMTSIEREEKEKVKKKEKKQEEEETMQQATWVKYTFPVKHQVWKQKGEEYRVTGYGGWSWISKTHVYRFVPKLPGNTNVNYRKSLEGTKNNVDENMDESDRRKSPRSPKKIKTEPDSEKGEVKDSDAAKGADQSEMDVSKITEKKDQDVQEILDSDNEKPYKEEPMEIDDDVKTEPRINCQEGSQVDVVNVSEGFHLRTSYKKKIKSSKLDGLLERRIKQFTLEEKQRLEKMKLEGGIKGIGKTSTSSLKSLSESPVTMKAKEACQSDSLRQEQSPNASNGKSEDVIRGCSQSNSSILGIGDPDHTSDRLYPKDQMLDDVSIQSPETNCQKQNSVGSDIDESLSEPATQGQEPSKIKTRGSDFLIGDSKLASADEIGTLIYRNKKPLIREDNDTTVSPSQSPSLPSVPKSTDDRDLPSLSKAVDFEGKLGCVSEYNSTLENSSDTMSIQDSSEEDMIVQNSNESLSEQFITQEQGIEGLEPLKREFVPDKPTGNYDKRPQGKVTEANGRKPSQEQKLEERSVNKCIDQVNLKSSTDKKNNENRESEKKGQKASTFQINGKDNKPKTYLKGECLKEVSESKVVSGDIEPKLNNINKIIPENDIKSLTAKESAVKPFMNGDVIMEDFNEKNNLETKSCLLSSSDAEGDYQDGLETLPPTKESESAHTTMPPLSCPESSSTNQVEDMEIETSEVKKVTPSPITSGEESNLSNDFVDENGLPTHKDENVNGESKRKTVITEVTTMTSTVATESKTVIKVAKGDKQTVVSSTENCAKSTVTTTTTTVTKLSTPSTGSSVDIISVKEQSKTVVTTTVTDSLTTAGGTLVTSMTVSKEYSTRDKVKLMKFSRPKKTRSGTALPSYRKFITKSSKKSIFVLPNDDLKKLARKGGIREVPYFNYNAKPALDIWPYPSPRPTFGITWRYRLQTVKSLAGVSLMLRLLWASLRWDDMAAKAPPGGGTTRTETSETEITTTEIIKRRDVGPYGIRSEYCIRKIICPIGVPEAPKETPTPQRKGLRSSALRPKRPETPKQTGPVIIETWVAEEELELWEIRAFAERVEKEKAQAVEQQAKKRLEQQKPTVIAASTTSPTNSTTSTISPAQKVMVAPISGSVTTGTKMVLTTKVGSPATVTFQQNKNFHQTFATWVKQGQSNSATSTAATSATTIASTGQTFQITGNPVTMAGKVITKLPLPANSKIVAVNVPATQGGVVQVQQKVLGIIPSSTGTSQQTFTSFQPRTATVTIRPNTSGSGGTTTTSQVITGPQIRPGMTVIRTPLQQSTLGKAIIRTPVMVQPGAPQQVVTQIIRGQPVSTAISAPSAVSSAPGQKGLTSGTSSTNLQSSTSQSPRPQQGQVKLTMAQLTQLTQGHGGNQGLTVVIQGQGQTTGQLQLIPQGVTILPGPGQQLMQAAMPNGTVQRFLFTPLATAATASNRYIWSFFFTGTSEQRQSKLSPPTQVQQAKTLPPAQSSSVSPPEAQPQTPPSPTQTTVASHVPSEAQPTPAQSSKSQVAVQCQPQSNVQGQSPARVQSPPLTRIRPSTPSQVSPGQQSQVQTTTSQPIPIQPHTSLQIPSQGQPQSQPQVVMKHNAVIEHLKQKKTMTPAEREENQRMIVCNQVMKYILDKIDKEEKQAAKKRKREESVEQKRSKQNATKLSALLFKHKEQLKAEILKKRALLDKDLQIEVQEELKRDLKIKKEKDMVQATAVAATSPAAPPAPPAPPPSPPPPPPPQHTGPLSTATATLPAASQKRKREEERDSSSKSKKKKMISTTSKETKKDTKLYCICKTPYDESKFYIGCDLCTNWYHGECVGITEKEAKKMDVYICNDCKRAQEGSSEELYCICRTPYDESQFYIGCDRCQNWYHGRCVGILQSEAELIDEYVCPQCQSTEDAMTVLTPLTEKDYEGLKRVLRSLQAHKMAWPFLEPVDPNDAPDYYGVIKEPMDLATMEERVQRRYYEKLTEFVADMTKIFDNCRYYNPSDSPFYQCAEVLESFFVQKLKGFKASR</sequence>
<dbReference type="GO" id="GO:0006338">
    <property type="term" value="P:chromatin remodeling"/>
    <property type="evidence" value="ECO:0007669"/>
    <property type="project" value="UniProtKB-ARBA"/>
</dbReference>
<dbReference type="SMART" id="SM00297">
    <property type="entry name" value="BROMO"/>
    <property type="match status" value="1"/>
</dbReference>
<feature type="compositionally biased region" description="Low complexity" evidence="16">
    <location>
        <begin position="2271"/>
        <end position="2313"/>
    </location>
</feature>
<evidence type="ECO:0000256" key="13">
    <source>
        <dbReference type="PROSITE-ProRule" id="PRU00035"/>
    </source>
</evidence>
<dbReference type="PANTHER" id="PTHR45975:SF2">
    <property type="entry name" value="NUCLEOSOME-REMODELING FACTOR SUBUNIT BPTF"/>
    <property type="match status" value="1"/>
</dbReference>
<dbReference type="InterPro" id="IPR018359">
    <property type="entry name" value="Bromodomain_CS"/>
</dbReference>
<accession>A0A452UX15</accession>
<dbReference type="Pfam" id="PF00439">
    <property type="entry name" value="Bromodomain"/>
    <property type="match status" value="1"/>
</dbReference>
<dbReference type="CDD" id="cd15560">
    <property type="entry name" value="PHD2_3_BPTF"/>
    <property type="match status" value="2"/>
</dbReference>
<dbReference type="InterPro" id="IPR018501">
    <property type="entry name" value="DDT_dom"/>
</dbReference>
<evidence type="ECO:0000256" key="3">
    <source>
        <dbReference type="ARBA" id="ARBA00022723"/>
    </source>
</evidence>
<feature type="compositionally biased region" description="Basic and acidic residues" evidence="16">
    <location>
        <begin position="1274"/>
        <end position="1289"/>
    </location>
</feature>
<feature type="compositionally biased region" description="Basic and acidic residues" evidence="16">
    <location>
        <begin position="877"/>
        <end position="888"/>
    </location>
</feature>
<feature type="region of interest" description="Disordered" evidence="16">
    <location>
        <begin position="745"/>
        <end position="764"/>
    </location>
</feature>
<dbReference type="FunFam" id="3.30.40.10:FF:000048">
    <property type="entry name" value="nucleosome-remodeling factor subunit BPTF isoform X1"/>
    <property type="match status" value="2"/>
</dbReference>
<evidence type="ECO:0000259" key="18">
    <source>
        <dbReference type="PROSITE" id="PS50016"/>
    </source>
</evidence>
<dbReference type="PROSITE" id="PS50014">
    <property type="entry name" value="BROMODOMAIN_2"/>
    <property type="match status" value="1"/>
</dbReference>
<dbReference type="PROSITE" id="PS01359">
    <property type="entry name" value="ZF_PHD_1"/>
    <property type="match status" value="1"/>
</dbReference>
<feature type="region of interest" description="Disordered" evidence="16">
    <location>
        <begin position="818"/>
        <end position="916"/>
    </location>
</feature>
<feature type="region of interest" description="Disordered" evidence="16">
    <location>
        <begin position="1122"/>
        <end position="1163"/>
    </location>
</feature>
<reference evidence="20" key="1">
    <citation type="submission" date="2019-03" db="UniProtKB">
        <authorList>
            <consortium name="Ensembl"/>
        </authorList>
    </citation>
    <scope>IDENTIFICATION</scope>
</reference>
<evidence type="ECO:0000256" key="8">
    <source>
        <dbReference type="ARBA" id="ARBA00023015"/>
    </source>
</evidence>
<dbReference type="Gene3D" id="3.30.40.10">
    <property type="entry name" value="Zinc/RING finger domain, C3HC4 (zinc finger)"/>
    <property type="match status" value="3"/>
</dbReference>
<dbReference type="SUPFAM" id="SSF57903">
    <property type="entry name" value="FYVE/PHD zinc finger"/>
    <property type="match status" value="3"/>
</dbReference>
<dbReference type="Gene3D" id="1.20.920.10">
    <property type="entry name" value="Bromodomain-like"/>
    <property type="match status" value="1"/>
</dbReference>
<dbReference type="PROSITE" id="PS00633">
    <property type="entry name" value="BROMODOMAIN_1"/>
    <property type="match status" value="1"/>
</dbReference>
<feature type="compositionally biased region" description="Polar residues" evidence="16">
    <location>
        <begin position="1437"/>
        <end position="1449"/>
    </location>
</feature>
<feature type="compositionally biased region" description="Low complexity" evidence="16">
    <location>
        <begin position="2465"/>
        <end position="2479"/>
    </location>
</feature>
<evidence type="ECO:0000256" key="4">
    <source>
        <dbReference type="ARBA" id="ARBA00022737"/>
    </source>
</evidence>
<organism evidence="20">
    <name type="scientific">Ursus maritimus</name>
    <name type="common">Polar bear</name>
    <name type="synonym">Thalarctos maritimus</name>
    <dbReference type="NCBI Taxonomy" id="29073"/>
    <lineage>
        <taxon>Eukaryota</taxon>
        <taxon>Metazoa</taxon>
        <taxon>Chordata</taxon>
        <taxon>Craniata</taxon>
        <taxon>Vertebrata</taxon>
        <taxon>Euteleostomi</taxon>
        <taxon>Mammalia</taxon>
        <taxon>Eutheria</taxon>
        <taxon>Laurasiatheria</taxon>
        <taxon>Carnivora</taxon>
        <taxon>Caniformia</taxon>
        <taxon>Ursidae</taxon>
        <taxon>Ursus</taxon>
    </lineage>
</organism>
<evidence type="ECO:0000256" key="11">
    <source>
        <dbReference type="ARBA" id="ARBA00023163"/>
    </source>
</evidence>
<feature type="compositionally biased region" description="Basic and acidic residues" evidence="16">
    <location>
        <begin position="2483"/>
        <end position="2492"/>
    </location>
</feature>
<feature type="compositionally biased region" description="Basic and acidic residues" evidence="16">
    <location>
        <begin position="381"/>
        <end position="393"/>
    </location>
</feature>
<dbReference type="PRINTS" id="PR00503">
    <property type="entry name" value="BROMODOMAIN"/>
</dbReference>
<evidence type="ECO:0000256" key="15">
    <source>
        <dbReference type="SAM" id="Coils"/>
    </source>
</evidence>
<evidence type="ECO:0000256" key="1">
    <source>
        <dbReference type="ARBA" id="ARBA00004123"/>
    </source>
</evidence>
<feature type="region of interest" description="Disordered" evidence="16">
    <location>
        <begin position="2052"/>
        <end position="2087"/>
    </location>
</feature>
<dbReference type="CDD" id="cd05509">
    <property type="entry name" value="Bromo_gcn5_like"/>
    <property type="match status" value="1"/>
</dbReference>
<feature type="domain" description="Bromo" evidence="17">
    <location>
        <begin position="2647"/>
        <end position="2717"/>
    </location>
</feature>
<feature type="region of interest" description="Disordered" evidence="16">
    <location>
        <begin position="977"/>
        <end position="1103"/>
    </location>
</feature>
<evidence type="ECO:0000259" key="19">
    <source>
        <dbReference type="PROSITE" id="PS50827"/>
    </source>
</evidence>
<feature type="coiled-coil region" evidence="15">
    <location>
        <begin position="1787"/>
        <end position="1814"/>
    </location>
</feature>
<dbReference type="FunFam" id="3.30.40.10:FF:000036">
    <property type="entry name" value="nucleosome-remodeling factor subunit BPTF isoform X1"/>
    <property type="match status" value="1"/>
</dbReference>
<dbReference type="SMART" id="SM00249">
    <property type="entry name" value="PHD"/>
    <property type="match status" value="3"/>
</dbReference>
<feature type="compositionally biased region" description="Basic and acidic residues" evidence="16">
    <location>
        <begin position="428"/>
        <end position="441"/>
    </location>
</feature>
<evidence type="ECO:0000256" key="6">
    <source>
        <dbReference type="ARBA" id="ARBA00022833"/>
    </source>
</evidence>
<keyword evidence="12" id="KW-0539">Nucleus</keyword>
<dbReference type="InterPro" id="IPR028941">
    <property type="entry name" value="WHIM2_dom"/>
</dbReference>
<feature type="compositionally biased region" description="Polar residues" evidence="16">
    <location>
        <begin position="2231"/>
        <end position="2260"/>
    </location>
</feature>
<evidence type="ECO:0000256" key="14">
    <source>
        <dbReference type="PROSITE-ProRule" id="PRU00146"/>
    </source>
</evidence>
<feature type="region of interest" description="Disordered" evidence="16">
    <location>
        <begin position="1738"/>
        <end position="1767"/>
    </location>
</feature>
<keyword evidence="2" id="KW-0597">Phosphoprotein</keyword>
<dbReference type="InterPro" id="IPR036427">
    <property type="entry name" value="Bromodomain-like_sf"/>
</dbReference>
<feature type="region of interest" description="Disordered" evidence="16">
    <location>
        <begin position="2434"/>
        <end position="2503"/>
    </location>
</feature>
<evidence type="ECO:0000256" key="2">
    <source>
        <dbReference type="ARBA" id="ARBA00022553"/>
    </source>
</evidence>
<evidence type="ECO:0000256" key="7">
    <source>
        <dbReference type="ARBA" id="ARBA00022853"/>
    </source>
</evidence>
<dbReference type="InterPro" id="IPR013083">
    <property type="entry name" value="Znf_RING/FYVE/PHD"/>
</dbReference>